<evidence type="ECO:0008006" key="4">
    <source>
        <dbReference type="Google" id="ProtNLM"/>
    </source>
</evidence>
<evidence type="ECO:0000256" key="1">
    <source>
        <dbReference type="SAM" id="SignalP"/>
    </source>
</evidence>
<feature type="chain" id="PRO_5013625813" description="Lipoprotein" evidence="1">
    <location>
        <begin position="22"/>
        <end position="190"/>
    </location>
</feature>
<organism evidence="2 3">
    <name type="scientific">Limimaricola cinnabarinus</name>
    <dbReference type="NCBI Taxonomy" id="1125964"/>
    <lineage>
        <taxon>Bacteria</taxon>
        <taxon>Pseudomonadati</taxon>
        <taxon>Pseudomonadota</taxon>
        <taxon>Alphaproteobacteria</taxon>
        <taxon>Rhodobacterales</taxon>
        <taxon>Paracoccaceae</taxon>
        <taxon>Limimaricola</taxon>
    </lineage>
</organism>
<keyword evidence="3" id="KW-1185">Reference proteome</keyword>
<evidence type="ECO:0000313" key="2">
    <source>
        <dbReference type="EMBL" id="PHP28639.1"/>
    </source>
</evidence>
<dbReference type="Proteomes" id="UP000221860">
    <property type="component" value="Unassembled WGS sequence"/>
</dbReference>
<dbReference type="RefSeq" id="WP_099275065.1">
    <property type="nucleotide sequence ID" value="NZ_KZ304953.1"/>
</dbReference>
<keyword evidence="1" id="KW-0732">Signal</keyword>
<dbReference type="OrthoDB" id="7865311at2"/>
<dbReference type="PROSITE" id="PS51257">
    <property type="entry name" value="PROKAR_LIPOPROTEIN"/>
    <property type="match status" value="1"/>
</dbReference>
<sequence length="190" mass="19641">MRPMRLAPVICALILLAACEAGPGGGSASLSTPPPDTREIAPGATLPFGEVARVCGLSRRALGTPVATEAGFTLYDTAANSTARRTQYLTGFDDGCARQFTAALALFGDVSVHETTAYGAGVAHGPIAMAYEEVKRQICGVPKGQPCGAATDRLARNTSFLTAYAAFGASGRHADMLLHDRRVLAMGVEG</sequence>
<evidence type="ECO:0000313" key="3">
    <source>
        <dbReference type="Proteomes" id="UP000221860"/>
    </source>
</evidence>
<dbReference type="AlphaFoldDB" id="A0A2G1MIR0"/>
<gene>
    <name evidence="2" type="ORF">CJ301_05410</name>
</gene>
<protein>
    <recommendedName>
        <fullName evidence="4">Lipoprotein</fullName>
    </recommendedName>
</protein>
<proteinExistence type="predicted"/>
<comment type="caution">
    <text evidence="2">The sequence shown here is derived from an EMBL/GenBank/DDBJ whole genome shotgun (WGS) entry which is preliminary data.</text>
</comment>
<accession>A0A2G1MIR0</accession>
<feature type="signal peptide" evidence="1">
    <location>
        <begin position="1"/>
        <end position="21"/>
    </location>
</feature>
<dbReference type="EMBL" id="NQWH01000006">
    <property type="protein sequence ID" value="PHP28639.1"/>
    <property type="molecule type" value="Genomic_DNA"/>
</dbReference>
<name>A0A2G1MIR0_9RHOB</name>
<reference evidence="2 3" key="1">
    <citation type="submission" date="2017-08" db="EMBL/GenBank/DDBJ databases">
        <title>Draft Genome Sequence of Loktanella cinnabarina Strain XM1, Isolated from Coastal Surface Water.</title>
        <authorList>
            <person name="Ma R."/>
            <person name="Wang J."/>
            <person name="Wang Q."/>
            <person name="Ma Z."/>
            <person name="Li J."/>
            <person name="Chen L."/>
        </authorList>
    </citation>
    <scope>NUCLEOTIDE SEQUENCE [LARGE SCALE GENOMIC DNA]</scope>
    <source>
        <strain evidence="2 3">XM1</strain>
    </source>
</reference>